<evidence type="ECO:0000313" key="1">
    <source>
        <dbReference type="EMBL" id="KAI8657292.1"/>
    </source>
</evidence>
<dbReference type="Proteomes" id="UP001065298">
    <property type="component" value="Chromosome 9"/>
</dbReference>
<name>A0ACC0QJ11_9HYPO</name>
<keyword evidence="2" id="KW-1185">Reference proteome</keyword>
<dbReference type="EMBL" id="CM046511">
    <property type="protein sequence ID" value="KAI8657292.1"/>
    <property type="molecule type" value="Genomic_DNA"/>
</dbReference>
<protein>
    <submittedName>
        <fullName evidence="1">Uncharacterized protein</fullName>
    </submittedName>
</protein>
<sequence length="505" mass="56751">MDAIRGLFGTNPQRGQLPKVESDYVYPTSLLDDTYLFRDLILTWTFCFNDVLDPEKLHSSLTMLLEIDDWGKLGGRLRLNEEDRLEIHVPRKFTPERPAVRYTHEAFDMSINSHPLGKKMPKVTEKPSTQPGAQEFKEFAVTSDDPVNGSDLFKGDKPQMSLRIVSFSDATLVSLVWPHSAMDAVGFQAVLKNWSLVMAGRESEVLPVLRARDDMVYDIVEPPSGMEETEQEELHLVQKRISGFKLVLFGLRFLWDLLWQGACQSKSIFLPKDAVTKLMRQALEEAAITTHPGDDKPFISEGDVLAAWTTRLIASSDPRRLPVTTLTTVNLRYRFKSLMETAGVYTQNLATAAYTFLSPAMAKGPIGPIALANRQHIEAQTTEPQLRAIMRTLIVEKEKKDTTLLFGEPNMLLVLISNWTKAKIMQAADFSPAVIRQGEGAETRTNKPGTMIQLSPSTMKQSIVTRNVMVIKGKDHEGNYWLEGSLLPRTWDKVEEELTALGAET</sequence>
<comment type="caution">
    <text evidence="1">The sequence shown here is derived from an EMBL/GenBank/DDBJ whole genome shotgun (WGS) entry which is preliminary data.</text>
</comment>
<organism evidence="1 2">
    <name type="scientific">Fusarium keratoplasticum</name>
    <dbReference type="NCBI Taxonomy" id="1328300"/>
    <lineage>
        <taxon>Eukaryota</taxon>
        <taxon>Fungi</taxon>
        <taxon>Dikarya</taxon>
        <taxon>Ascomycota</taxon>
        <taxon>Pezizomycotina</taxon>
        <taxon>Sordariomycetes</taxon>
        <taxon>Hypocreomycetidae</taxon>
        <taxon>Hypocreales</taxon>
        <taxon>Nectriaceae</taxon>
        <taxon>Fusarium</taxon>
        <taxon>Fusarium solani species complex</taxon>
    </lineage>
</organism>
<accession>A0ACC0QJ11</accession>
<reference evidence="1" key="1">
    <citation type="submission" date="2022-06" db="EMBL/GenBank/DDBJ databases">
        <title>Fusarium solani species complex genomes reveal bases of compartmentalisation and animal pathogenesis.</title>
        <authorList>
            <person name="Tsai I.J."/>
        </authorList>
    </citation>
    <scope>NUCLEOTIDE SEQUENCE</scope>
    <source>
        <strain evidence="1">Fu6.1</strain>
    </source>
</reference>
<gene>
    <name evidence="1" type="ORF">NCS57_01107200</name>
</gene>
<proteinExistence type="predicted"/>
<evidence type="ECO:0000313" key="2">
    <source>
        <dbReference type="Proteomes" id="UP001065298"/>
    </source>
</evidence>